<reference evidence="2" key="1">
    <citation type="submission" date="2023-07" db="EMBL/GenBank/DDBJ databases">
        <title>draft genome sequence of fig (Ficus carica).</title>
        <authorList>
            <person name="Takahashi T."/>
            <person name="Nishimura K."/>
        </authorList>
    </citation>
    <scope>NUCLEOTIDE SEQUENCE</scope>
</reference>
<evidence type="ECO:0000256" key="1">
    <source>
        <dbReference type="SAM" id="Phobius"/>
    </source>
</evidence>
<comment type="caution">
    <text evidence="2">The sequence shown here is derived from an EMBL/GenBank/DDBJ whole genome shotgun (WGS) entry which is preliminary data.</text>
</comment>
<feature type="transmembrane region" description="Helical" evidence="1">
    <location>
        <begin position="25"/>
        <end position="46"/>
    </location>
</feature>
<accession>A0AA88J362</accession>
<dbReference type="AlphaFoldDB" id="A0AA88J362"/>
<protein>
    <submittedName>
        <fullName evidence="2">Uncharacterized protein</fullName>
    </submittedName>
</protein>
<dbReference type="Proteomes" id="UP001187192">
    <property type="component" value="Unassembled WGS sequence"/>
</dbReference>
<sequence length="47" mass="4973">MIFCFATLGVRPLVKEELGAGGIRGWVLSVGSDFAVVFVGVVVLHLL</sequence>
<proteinExistence type="predicted"/>
<dbReference type="EMBL" id="BTGU01000096">
    <property type="protein sequence ID" value="GMN60186.1"/>
    <property type="molecule type" value="Genomic_DNA"/>
</dbReference>
<organism evidence="2 3">
    <name type="scientific">Ficus carica</name>
    <name type="common">Common fig</name>
    <dbReference type="NCBI Taxonomy" id="3494"/>
    <lineage>
        <taxon>Eukaryota</taxon>
        <taxon>Viridiplantae</taxon>
        <taxon>Streptophyta</taxon>
        <taxon>Embryophyta</taxon>
        <taxon>Tracheophyta</taxon>
        <taxon>Spermatophyta</taxon>
        <taxon>Magnoliopsida</taxon>
        <taxon>eudicotyledons</taxon>
        <taxon>Gunneridae</taxon>
        <taxon>Pentapetalae</taxon>
        <taxon>rosids</taxon>
        <taxon>fabids</taxon>
        <taxon>Rosales</taxon>
        <taxon>Moraceae</taxon>
        <taxon>Ficeae</taxon>
        <taxon>Ficus</taxon>
    </lineage>
</organism>
<name>A0AA88J362_FICCA</name>
<evidence type="ECO:0000313" key="3">
    <source>
        <dbReference type="Proteomes" id="UP001187192"/>
    </source>
</evidence>
<evidence type="ECO:0000313" key="2">
    <source>
        <dbReference type="EMBL" id="GMN60186.1"/>
    </source>
</evidence>
<keyword evidence="3" id="KW-1185">Reference proteome</keyword>
<keyword evidence="1" id="KW-1133">Transmembrane helix</keyword>
<keyword evidence="1" id="KW-0472">Membrane</keyword>
<keyword evidence="1" id="KW-0812">Transmembrane</keyword>
<gene>
    <name evidence="2" type="ORF">TIFTF001_029291</name>
</gene>